<dbReference type="GO" id="GO:0015074">
    <property type="term" value="P:DNA integration"/>
    <property type="evidence" value="ECO:0007669"/>
    <property type="project" value="UniProtKB-KW"/>
</dbReference>
<gene>
    <name evidence="6" type="ORF">JAO82_00160</name>
</gene>
<dbReference type="GO" id="GO:0006310">
    <property type="term" value="P:DNA recombination"/>
    <property type="evidence" value="ECO:0007669"/>
    <property type="project" value="UniProtKB-KW"/>
</dbReference>
<proteinExistence type="inferred from homology"/>
<name>A0A934HNW1_9RHOB</name>
<evidence type="ECO:0000313" key="7">
    <source>
        <dbReference type="Proteomes" id="UP000613255"/>
    </source>
</evidence>
<dbReference type="CDD" id="cd00801">
    <property type="entry name" value="INT_P4_C"/>
    <property type="match status" value="1"/>
</dbReference>
<protein>
    <submittedName>
        <fullName evidence="6">Integrase arm-type DNA-binding domain-containing protein</fullName>
    </submittedName>
</protein>
<dbReference type="InterPro" id="IPR050808">
    <property type="entry name" value="Phage_Integrase"/>
</dbReference>
<evidence type="ECO:0000313" key="6">
    <source>
        <dbReference type="EMBL" id="MBI6628281.1"/>
    </source>
</evidence>
<sequence length="385" mass="43192">MARLTDRGVAAIKPTDERQQIADDNCKGLSLIVHRTGRKTWSIRYRVGAVHRRFTLGEYPVMGLAEARDRAREAMADAQAGLDPQGEKERAKADTVAAVVDEFNRFHLSKLKSGKNALGFLNRSIVKEWGHRPVVDITKRDVSRLLLNIVASGREVTANRTFAHVRKFFNWCAEHGYLENAPTDRMKMPTKEESRDRFLTDGEIALFWAATEKMASPYRQALRLLLLTGQRHGEVVGLTSDEVTGDLWHLPSARTKNGIAHDVPLTEAALAELASLPRIGDSLLITTNGTSPITNLNAKADECLALMVDLAGCEIERWRPHDLRRTLETGLARLGIAESLTDRITNHMSSQPKIRRVYNRHDYAQEKREALTIWAAHITAITNPR</sequence>
<dbReference type="Proteomes" id="UP000613255">
    <property type="component" value="Unassembled WGS sequence"/>
</dbReference>
<dbReference type="EMBL" id="JAEIJD010000001">
    <property type="protein sequence ID" value="MBI6628281.1"/>
    <property type="molecule type" value="Genomic_DNA"/>
</dbReference>
<dbReference type="Pfam" id="PF00589">
    <property type="entry name" value="Phage_integrase"/>
    <property type="match status" value="1"/>
</dbReference>
<dbReference type="SUPFAM" id="SSF56349">
    <property type="entry name" value="DNA breaking-rejoining enzymes"/>
    <property type="match status" value="1"/>
</dbReference>
<dbReference type="PROSITE" id="PS51898">
    <property type="entry name" value="TYR_RECOMBINASE"/>
    <property type="match status" value="1"/>
</dbReference>
<keyword evidence="4" id="KW-0233">DNA recombination</keyword>
<dbReference type="InterPro" id="IPR011010">
    <property type="entry name" value="DNA_brk_join_enz"/>
</dbReference>
<comment type="similarity">
    <text evidence="1">Belongs to the 'phage' integrase family.</text>
</comment>
<comment type="caution">
    <text evidence="6">The sequence shown here is derived from an EMBL/GenBank/DDBJ whole genome shotgun (WGS) entry which is preliminary data.</text>
</comment>
<dbReference type="InterPro" id="IPR013762">
    <property type="entry name" value="Integrase-like_cat_sf"/>
</dbReference>
<dbReference type="Pfam" id="PF22022">
    <property type="entry name" value="Phage_int_M"/>
    <property type="match status" value="1"/>
</dbReference>
<reference evidence="6" key="1">
    <citation type="submission" date="2020-12" db="EMBL/GenBank/DDBJ databases">
        <title>Pontibaca salina gen. nov., sp. nov., isolated from marine sediment.</title>
        <authorList>
            <person name="Bo J."/>
            <person name="Wang S."/>
            <person name="Song X."/>
            <person name="Du Z."/>
        </authorList>
    </citation>
    <scope>NUCLEOTIDE SEQUENCE</scope>
    <source>
        <strain evidence="6">S1109L</strain>
    </source>
</reference>
<organism evidence="6 7">
    <name type="scientific">Pontibaca salina</name>
    <dbReference type="NCBI Taxonomy" id="2795731"/>
    <lineage>
        <taxon>Bacteria</taxon>
        <taxon>Pseudomonadati</taxon>
        <taxon>Pseudomonadota</taxon>
        <taxon>Alphaproteobacteria</taxon>
        <taxon>Rhodobacterales</taxon>
        <taxon>Roseobacteraceae</taxon>
        <taxon>Pontibaca</taxon>
    </lineage>
</organism>
<keyword evidence="2" id="KW-0229">DNA integration</keyword>
<dbReference type="AlphaFoldDB" id="A0A934HNW1"/>
<dbReference type="Gene3D" id="3.30.160.390">
    <property type="entry name" value="Integrase, DNA-binding domain"/>
    <property type="match status" value="1"/>
</dbReference>
<evidence type="ECO:0000256" key="2">
    <source>
        <dbReference type="ARBA" id="ARBA00022908"/>
    </source>
</evidence>
<evidence type="ECO:0000256" key="4">
    <source>
        <dbReference type="ARBA" id="ARBA00023172"/>
    </source>
</evidence>
<dbReference type="InterPro" id="IPR025166">
    <property type="entry name" value="Integrase_DNA_bind_dom"/>
</dbReference>
<dbReference type="Pfam" id="PF13356">
    <property type="entry name" value="Arm-DNA-bind_3"/>
    <property type="match status" value="1"/>
</dbReference>
<dbReference type="Gene3D" id="1.10.443.10">
    <property type="entry name" value="Intergrase catalytic core"/>
    <property type="match status" value="1"/>
</dbReference>
<dbReference type="PANTHER" id="PTHR30629">
    <property type="entry name" value="PROPHAGE INTEGRASE"/>
    <property type="match status" value="1"/>
</dbReference>
<keyword evidence="7" id="KW-1185">Reference proteome</keyword>
<dbReference type="InterPro" id="IPR038488">
    <property type="entry name" value="Integrase_DNA-bd_sf"/>
</dbReference>
<evidence type="ECO:0000256" key="3">
    <source>
        <dbReference type="ARBA" id="ARBA00023125"/>
    </source>
</evidence>
<dbReference type="Gene3D" id="1.10.150.130">
    <property type="match status" value="1"/>
</dbReference>
<evidence type="ECO:0000259" key="5">
    <source>
        <dbReference type="PROSITE" id="PS51898"/>
    </source>
</evidence>
<keyword evidence="3 6" id="KW-0238">DNA-binding</keyword>
<dbReference type="RefSeq" id="WP_198684315.1">
    <property type="nucleotide sequence ID" value="NZ_JAEIJD010000001.1"/>
</dbReference>
<dbReference type="PANTHER" id="PTHR30629:SF2">
    <property type="entry name" value="PROPHAGE INTEGRASE INTS-RELATED"/>
    <property type="match status" value="1"/>
</dbReference>
<feature type="domain" description="Tyr recombinase" evidence="5">
    <location>
        <begin position="194"/>
        <end position="372"/>
    </location>
</feature>
<dbReference type="InterPro" id="IPR010998">
    <property type="entry name" value="Integrase_recombinase_N"/>
</dbReference>
<dbReference type="GO" id="GO:0003677">
    <property type="term" value="F:DNA binding"/>
    <property type="evidence" value="ECO:0007669"/>
    <property type="project" value="UniProtKB-KW"/>
</dbReference>
<evidence type="ECO:0000256" key="1">
    <source>
        <dbReference type="ARBA" id="ARBA00008857"/>
    </source>
</evidence>
<dbReference type="InterPro" id="IPR002104">
    <property type="entry name" value="Integrase_catalytic"/>
</dbReference>
<dbReference type="InterPro" id="IPR053876">
    <property type="entry name" value="Phage_int_M"/>
</dbReference>
<accession>A0A934HNW1</accession>